<dbReference type="EMBL" id="CM004478">
    <property type="protein sequence ID" value="OCT72693.1"/>
    <property type="molecule type" value="Genomic_DNA"/>
</dbReference>
<organism evidence="1 2">
    <name type="scientific">Xenopus laevis</name>
    <name type="common">African clawed frog</name>
    <dbReference type="NCBI Taxonomy" id="8355"/>
    <lineage>
        <taxon>Eukaryota</taxon>
        <taxon>Metazoa</taxon>
        <taxon>Chordata</taxon>
        <taxon>Craniata</taxon>
        <taxon>Vertebrata</taxon>
        <taxon>Euteleostomi</taxon>
        <taxon>Amphibia</taxon>
        <taxon>Batrachia</taxon>
        <taxon>Anura</taxon>
        <taxon>Pipoidea</taxon>
        <taxon>Pipidae</taxon>
        <taxon>Xenopodinae</taxon>
        <taxon>Xenopus</taxon>
        <taxon>Xenopus</taxon>
    </lineage>
</organism>
<dbReference type="Proteomes" id="UP000694892">
    <property type="component" value="Chromosome 7L"/>
</dbReference>
<name>A0A974HCD4_XENLA</name>
<proteinExistence type="predicted"/>
<evidence type="ECO:0000313" key="2">
    <source>
        <dbReference type="Proteomes" id="UP000694892"/>
    </source>
</evidence>
<evidence type="ECO:0000313" key="1">
    <source>
        <dbReference type="EMBL" id="OCT72693.1"/>
    </source>
</evidence>
<feature type="non-terminal residue" evidence="1">
    <location>
        <position position="23"/>
    </location>
</feature>
<accession>A0A974HCD4</accession>
<gene>
    <name evidence="1" type="ORF">XELAEV_180356761mg</name>
</gene>
<sequence length="23" mass="2403">MVDCGQCKIVFKSLCLVGDACAV</sequence>
<protein>
    <submittedName>
        <fullName evidence="1">Uncharacterized protein</fullName>
    </submittedName>
</protein>
<dbReference type="AlphaFoldDB" id="A0A974HCD4"/>
<reference evidence="2" key="1">
    <citation type="journal article" date="2016" name="Nature">
        <title>Genome evolution in the allotetraploid frog Xenopus laevis.</title>
        <authorList>
            <person name="Session A.M."/>
            <person name="Uno Y."/>
            <person name="Kwon T."/>
            <person name="Chapman J.A."/>
            <person name="Toyoda A."/>
            <person name="Takahashi S."/>
            <person name="Fukui A."/>
            <person name="Hikosaka A."/>
            <person name="Suzuki A."/>
            <person name="Kondo M."/>
            <person name="van Heeringen S.J."/>
            <person name="Quigley I."/>
            <person name="Heinz S."/>
            <person name="Ogino H."/>
            <person name="Ochi H."/>
            <person name="Hellsten U."/>
            <person name="Lyons J.B."/>
            <person name="Simakov O."/>
            <person name="Putnam N."/>
            <person name="Stites J."/>
            <person name="Kuroki Y."/>
            <person name="Tanaka T."/>
            <person name="Michiue T."/>
            <person name="Watanabe M."/>
            <person name="Bogdanovic O."/>
            <person name="Lister R."/>
            <person name="Georgiou G."/>
            <person name="Paranjpe S.S."/>
            <person name="van Kruijsbergen I."/>
            <person name="Shu S."/>
            <person name="Carlson J."/>
            <person name="Kinoshita T."/>
            <person name="Ohta Y."/>
            <person name="Mawaribuchi S."/>
            <person name="Jenkins J."/>
            <person name="Grimwood J."/>
            <person name="Schmutz J."/>
            <person name="Mitros T."/>
            <person name="Mozaffari S.V."/>
            <person name="Suzuki Y."/>
            <person name="Haramoto Y."/>
            <person name="Yamamoto T.S."/>
            <person name="Takagi C."/>
            <person name="Heald R."/>
            <person name="Miller K."/>
            <person name="Haudenschild C."/>
            <person name="Kitzman J."/>
            <person name="Nakayama T."/>
            <person name="Izutsu Y."/>
            <person name="Robert J."/>
            <person name="Fortriede J."/>
            <person name="Burns K."/>
            <person name="Lotay V."/>
            <person name="Karimi K."/>
            <person name="Yasuoka Y."/>
            <person name="Dichmann D.S."/>
            <person name="Flajnik M.F."/>
            <person name="Houston D.W."/>
            <person name="Shendure J."/>
            <person name="DuPasquier L."/>
            <person name="Vize P.D."/>
            <person name="Zorn A.M."/>
            <person name="Ito M."/>
            <person name="Marcotte E.M."/>
            <person name="Wallingford J.B."/>
            <person name="Ito Y."/>
            <person name="Asashima M."/>
            <person name="Ueno N."/>
            <person name="Matsuda Y."/>
            <person name="Veenstra G.J."/>
            <person name="Fujiyama A."/>
            <person name="Harland R.M."/>
            <person name="Taira M."/>
            <person name="Rokhsar D.S."/>
        </authorList>
    </citation>
    <scope>NUCLEOTIDE SEQUENCE [LARGE SCALE GENOMIC DNA]</scope>
    <source>
        <strain evidence="2">J</strain>
    </source>
</reference>